<evidence type="ECO:0000256" key="1">
    <source>
        <dbReference type="SAM" id="MobiDB-lite"/>
    </source>
</evidence>
<dbReference type="Proteomes" id="UP000829685">
    <property type="component" value="Unassembled WGS sequence"/>
</dbReference>
<evidence type="ECO:0000313" key="2">
    <source>
        <dbReference type="EMBL" id="KAI1867475.1"/>
    </source>
</evidence>
<reference evidence="2" key="1">
    <citation type="submission" date="2021-03" db="EMBL/GenBank/DDBJ databases">
        <title>Revisited historic fungal species revealed as producer of novel bioactive compounds through whole genome sequencing and comparative genomics.</title>
        <authorList>
            <person name="Vignolle G.A."/>
            <person name="Hochenegger N."/>
            <person name="Mach R.L."/>
            <person name="Mach-Aigner A.R."/>
            <person name="Javad Rahimi M."/>
            <person name="Salim K.A."/>
            <person name="Chan C.M."/>
            <person name="Lim L.B.L."/>
            <person name="Cai F."/>
            <person name="Druzhinina I.S."/>
            <person name="U'Ren J.M."/>
            <person name="Derntl C."/>
        </authorList>
    </citation>
    <scope>NUCLEOTIDE SEQUENCE</scope>
    <source>
        <strain evidence="2">TUCIM 5799</strain>
    </source>
</reference>
<proteinExistence type="predicted"/>
<keyword evidence="3" id="KW-1185">Reference proteome</keyword>
<gene>
    <name evidence="2" type="ORF">JX265_007277</name>
</gene>
<evidence type="ECO:0000313" key="3">
    <source>
        <dbReference type="Proteomes" id="UP000829685"/>
    </source>
</evidence>
<accession>A0A9P9WK34</accession>
<feature type="compositionally biased region" description="Low complexity" evidence="1">
    <location>
        <begin position="42"/>
        <end position="58"/>
    </location>
</feature>
<name>A0A9P9WK34_9PEZI</name>
<dbReference type="AlphaFoldDB" id="A0A9P9WK34"/>
<dbReference type="EMBL" id="JAFIMR010000018">
    <property type="protein sequence ID" value="KAI1867475.1"/>
    <property type="molecule type" value="Genomic_DNA"/>
</dbReference>
<organism evidence="2 3">
    <name type="scientific">Neoarthrinium moseri</name>
    <dbReference type="NCBI Taxonomy" id="1658444"/>
    <lineage>
        <taxon>Eukaryota</taxon>
        <taxon>Fungi</taxon>
        <taxon>Dikarya</taxon>
        <taxon>Ascomycota</taxon>
        <taxon>Pezizomycotina</taxon>
        <taxon>Sordariomycetes</taxon>
        <taxon>Xylariomycetidae</taxon>
        <taxon>Amphisphaeriales</taxon>
        <taxon>Apiosporaceae</taxon>
        <taxon>Neoarthrinium</taxon>
    </lineage>
</organism>
<comment type="caution">
    <text evidence="2">The sequence shown here is derived from an EMBL/GenBank/DDBJ whole genome shotgun (WGS) entry which is preliminary data.</text>
</comment>
<protein>
    <submittedName>
        <fullName evidence="2">Uncharacterized protein</fullName>
    </submittedName>
</protein>
<feature type="region of interest" description="Disordered" evidence="1">
    <location>
        <begin position="1"/>
        <end position="58"/>
    </location>
</feature>
<sequence>MGRPKSAEHVGAAVPKDAPPPYTEATGQSSAATPQQGPPAQQPSAQHPGPQGPAQAQVARQFPPAFSVYRDSAWGRTYMLGEHQATPLYAITLHTGWSGQPDVVLHGSSSENAPPLAGVETTAFSRAATVSLPPLPGSGRSVAEEPMAFSGFGNGTHSFTIEVGNTGTTGRRESFEWRHSHGAEVDQLGGRGSGWKLVRLASDAPEGVGGGSHFVGGGPQSSDGKEVVAVWANARTSLSKILNFRFLGSGVTGVMGERWAIMAVITALRIWDKERKSRQNSSA</sequence>